<feature type="compositionally biased region" description="Basic and acidic residues" evidence="1">
    <location>
        <begin position="390"/>
        <end position="404"/>
    </location>
</feature>
<protein>
    <submittedName>
        <fullName evidence="2">Uncharacterized protein</fullName>
    </submittedName>
</protein>
<evidence type="ECO:0000313" key="2">
    <source>
        <dbReference type="EMBL" id="CAD8837781.1"/>
    </source>
</evidence>
<proteinExistence type="predicted"/>
<feature type="compositionally biased region" description="Low complexity" evidence="1">
    <location>
        <begin position="410"/>
        <end position="419"/>
    </location>
</feature>
<dbReference type="EMBL" id="HBFQ01017433">
    <property type="protein sequence ID" value="CAD8837781.1"/>
    <property type="molecule type" value="Transcribed_RNA"/>
</dbReference>
<accession>A0A7S0ZZI7</accession>
<feature type="region of interest" description="Disordered" evidence="1">
    <location>
        <begin position="1"/>
        <end position="83"/>
    </location>
</feature>
<feature type="compositionally biased region" description="Basic and acidic residues" evidence="1">
    <location>
        <begin position="43"/>
        <end position="54"/>
    </location>
</feature>
<sequence>MLDATEAKDADDDGHAVDASDALEEPSVAEVEESSVGEPLASMKDEMPLSEVERPAAVPEELTNQTESPQGPAPEPQVAVSTAPSDALAVVPVDGVGDNLIGEWRRVEDIITIVRTDGVLMVILDAAQPPLELVPSDDGQWQARRQGTDEPIYDITVGMRDSLEIRKGDMSCTVFRIARSRTILGDWYHPGKVLKVVDVGSTLELRSEGRPQLKVIRRKIMEWEARRDSTGEAVYVIDHMEGTQKLTIRRPRHLSAGGQSNPPIEFCRDMAASVASHSLPDEVPRPGARRPRPFRDHADLIGRREPFSRHRERRKRSLSGSRGRKLDKSPHEELEEFITKNELSDRVVVNLKKLSKREQRNVMGLDGGRNSFMLIGAVRNPSAVVMSRMKRLEQARSPSRDRSRSRWRHSSSSSGPRDR</sequence>
<evidence type="ECO:0000256" key="1">
    <source>
        <dbReference type="SAM" id="MobiDB-lite"/>
    </source>
</evidence>
<gene>
    <name evidence="2" type="ORF">NSCI0253_LOCUS12129</name>
</gene>
<feature type="compositionally biased region" description="Basic and acidic residues" evidence="1">
    <location>
        <begin position="1"/>
        <end position="18"/>
    </location>
</feature>
<name>A0A7S0ZZI7_NOCSC</name>
<feature type="compositionally biased region" description="Basic and acidic residues" evidence="1">
    <location>
        <begin position="324"/>
        <end position="334"/>
    </location>
</feature>
<feature type="region of interest" description="Disordered" evidence="1">
    <location>
        <begin position="277"/>
        <end position="334"/>
    </location>
</feature>
<feature type="compositionally biased region" description="Basic and acidic residues" evidence="1">
    <location>
        <begin position="293"/>
        <end position="309"/>
    </location>
</feature>
<feature type="region of interest" description="Disordered" evidence="1">
    <location>
        <begin position="390"/>
        <end position="419"/>
    </location>
</feature>
<reference evidence="2" key="1">
    <citation type="submission" date="2021-01" db="EMBL/GenBank/DDBJ databases">
        <authorList>
            <person name="Corre E."/>
            <person name="Pelletier E."/>
            <person name="Niang G."/>
            <person name="Scheremetjew M."/>
            <person name="Finn R."/>
            <person name="Kale V."/>
            <person name="Holt S."/>
            <person name="Cochrane G."/>
            <person name="Meng A."/>
            <person name="Brown T."/>
            <person name="Cohen L."/>
        </authorList>
    </citation>
    <scope>NUCLEOTIDE SEQUENCE</scope>
</reference>
<dbReference type="AlphaFoldDB" id="A0A7S0ZZI7"/>
<feature type="compositionally biased region" description="Basic residues" evidence="1">
    <location>
        <begin position="310"/>
        <end position="323"/>
    </location>
</feature>
<organism evidence="2">
    <name type="scientific">Noctiluca scintillans</name>
    <name type="common">Sea sparkle</name>
    <name type="synonym">Red tide dinoflagellate</name>
    <dbReference type="NCBI Taxonomy" id="2966"/>
    <lineage>
        <taxon>Eukaryota</taxon>
        <taxon>Sar</taxon>
        <taxon>Alveolata</taxon>
        <taxon>Dinophyceae</taxon>
        <taxon>Noctilucales</taxon>
        <taxon>Noctilucaceae</taxon>
        <taxon>Noctiluca</taxon>
    </lineage>
</organism>